<dbReference type="InterPro" id="IPR005754">
    <property type="entry name" value="Sortase"/>
</dbReference>
<keyword evidence="3" id="KW-0732">Signal</keyword>
<evidence type="ECO:0000313" key="4">
    <source>
        <dbReference type="EMBL" id="MDT9594967.1"/>
    </source>
</evidence>
<feature type="chain" id="PRO_5045175067" evidence="3">
    <location>
        <begin position="29"/>
        <end position="213"/>
    </location>
</feature>
<protein>
    <submittedName>
        <fullName evidence="4">Class F sortase</fullName>
    </submittedName>
</protein>
<dbReference type="PROSITE" id="PS51257">
    <property type="entry name" value="PROKAR_LIPOPROTEIN"/>
    <property type="match status" value="1"/>
</dbReference>
<dbReference type="Gene3D" id="2.40.260.10">
    <property type="entry name" value="Sortase"/>
    <property type="match status" value="1"/>
</dbReference>
<dbReference type="InterPro" id="IPR023365">
    <property type="entry name" value="Sortase_dom-sf"/>
</dbReference>
<dbReference type="CDD" id="cd05829">
    <property type="entry name" value="Sortase_F"/>
    <property type="match status" value="1"/>
</dbReference>
<gene>
    <name evidence="4" type="ORF">RDV89_17900</name>
</gene>
<dbReference type="InterPro" id="IPR042001">
    <property type="entry name" value="Sortase_F"/>
</dbReference>
<dbReference type="SUPFAM" id="SSF63817">
    <property type="entry name" value="Sortase"/>
    <property type="match status" value="1"/>
</dbReference>
<feature type="compositionally biased region" description="Low complexity" evidence="2">
    <location>
        <begin position="30"/>
        <end position="52"/>
    </location>
</feature>
<name>A0ABU3Q0D1_9ACTN</name>
<dbReference type="Pfam" id="PF04203">
    <property type="entry name" value="Sortase"/>
    <property type="match status" value="1"/>
</dbReference>
<evidence type="ECO:0000313" key="5">
    <source>
        <dbReference type="Proteomes" id="UP001268542"/>
    </source>
</evidence>
<evidence type="ECO:0000256" key="1">
    <source>
        <dbReference type="ARBA" id="ARBA00022801"/>
    </source>
</evidence>
<feature type="region of interest" description="Disordered" evidence="2">
    <location>
        <begin position="30"/>
        <end position="71"/>
    </location>
</feature>
<keyword evidence="5" id="KW-1185">Reference proteome</keyword>
<proteinExistence type="predicted"/>
<accession>A0ABU3Q0D1</accession>
<dbReference type="RefSeq" id="WP_315735263.1">
    <property type="nucleotide sequence ID" value="NZ_JAVYII010000009.1"/>
</dbReference>
<keyword evidence="1" id="KW-0378">Hydrolase</keyword>
<dbReference type="Proteomes" id="UP001268542">
    <property type="component" value="Unassembled WGS sequence"/>
</dbReference>
<organism evidence="4 5">
    <name type="scientific">Nocardioides imazamoxiresistens</name>
    <dbReference type="NCBI Taxonomy" id="3231893"/>
    <lineage>
        <taxon>Bacteria</taxon>
        <taxon>Bacillati</taxon>
        <taxon>Actinomycetota</taxon>
        <taxon>Actinomycetes</taxon>
        <taxon>Propionibacteriales</taxon>
        <taxon>Nocardioidaceae</taxon>
        <taxon>Nocardioides</taxon>
    </lineage>
</organism>
<dbReference type="EMBL" id="JAVYII010000009">
    <property type="protein sequence ID" value="MDT9594967.1"/>
    <property type="molecule type" value="Genomic_DNA"/>
</dbReference>
<dbReference type="NCBIfam" id="NF033748">
    <property type="entry name" value="class_F_sortase"/>
    <property type="match status" value="1"/>
</dbReference>
<evidence type="ECO:0000256" key="2">
    <source>
        <dbReference type="SAM" id="MobiDB-lite"/>
    </source>
</evidence>
<sequence length="213" mass="21790">MSPAPARLRRALVAGPVALLLGALVACAGAPGPSAEGGDTAGSSSAPASPDAPGDRSTLDVEGASRTAPPTRVRVPSLDVESSLDALGRLPDGTLEAPPEWQVAGWFADGVAPGDRGPAVIAGHVDSPTGPAVFADLDRLRPGDRVEVDHEDGTTTAFEVDRTAVLPRDDFPTEEVYGPVPDAQLRLITCDGTYSAERGYSDNLVVYATAVPA</sequence>
<feature type="signal peptide" evidence="3">
    <location>
        <begin position="1"/>
        <end position="28"/>
    </location>
</feature>
<comment type="caution">
    <text evidence="4">The sequence shown here is derived from an EMBL/GenBank/DDBJ whole genome shotgun (WGS) entry which is preliminary data.</text>
</comment>
<evidence type="ECO:0000256" key="3">
    <source>
        <dbReference type="SAM" id="SignalP"/>
    </source>
</evidence>
<reference evidence="4 5" key="1">
    <citation type="submission" date="2023-08" db="EMBL/GenBank/DDBJ databases">
        <title>Nocardioides seae sp. nov., a bacterium isolated from a soil.</title>
        <authorList>
            <person name="Wang X."/>
        </authorList>
    </citation>
    <scope>NUCLEOTIDE SEQUENCE [LARGE SCALE GENOMIC DNA]</scope>
    <source>
        <strain evidence="4 5">YZH12</strain>
    </source>
</reference>